<accession>A0A4Q7V3I3</accession>
<dbReference type="PROSITE" id="PS51257">
    <property type="entry name" value="PROKAR_LIPOPROTEIN"/>
    <property type="match status" value="1"/>
</dbReference>
<comment type="caution">
    <text evidence="3">The sequence shown here is derived from an EMBL/GenBank/DDBJ whole genome shotgun (WGS) entry which is preliminary data.</text>
</comment>
<feature type="chain" id="PRO_5038995942" evidence="1">
    <location>
        <begin position="29"/>
        <end position="180"/>
    </location>
</feature>
<dbReference type="OrthoDB" id="3568721at2"/>
<dbReference type="InterPro" id="IPR025637">
    <property type="entry name" value="DUF4333"/>
</dbReference>
<dbReference type="EMBL" id="SHKL01000001">
    <property type="protein sequence ID" value="RZT89172.1"/>
    <property type="molecule type" value="Genomic_DNA"/>
</dbReference>
<keyword evidence="4" id="KW-1185">Reference proteome</keyword>
<protein>
    <submittedName>
        <fullName evidence="3">Uncharacterized protein DUF4333</fullName>
    </submittedName>
</protein>
<name>A0A4Q7V3I3_PSEST</name>
<dbReference type="RefSeq" id="WP_130293531.1">
    <property type="nucleotide sequence ID" value="NZ_SHKL01000001.1"/>
</dbReference>
<feature type="signal peptide" evidence="1">
    <location>
        <begin position="1"/>
        <end position="28"/>
    </location>
</feature>
<evidence type="ECO:0000259" key="2">
    <source>
        <dbReference type="Pfam" id="PF14230"/>
    </source>
</evidence>
<evidence type="ECO:0000313" key="3">
    <source>
        <dbReference type="EMBL" id="RZT89172.1"/>
    </source>
</evidence>
<feature type="domain" description="DUF4333" evidence="2">
    <location>
        <begin position="17"/>
        <end position="92"/>
    </location>
</feature>
<gene>
    <name evidence="3" type="ORF">EV383_6131</name>
</gene>
<evidence type="ECO:0000313" key="4">
    <source>
        <dbReference type="Proteomes" id="UP000291591"/>
    </source>
</evidence>
<dbReference type="Proteomes" id="UP000291591">
    <property type="component" value="Unassembled WGS sequence"/>
</dbReference>
<sequence length="180" mass="17871">MSATVRIARLALAAGAAGALVLSTSACTSQVPRADVASTIATQFTAKGVPIDGGTVLCAEDLPAKIGRTITCEFTSDGQPVGAVATVSAVEGDTAKFDVVTQARAIPSAVLAKKVDAIVTDQVGVEVQTATCNGDLQPSAGATAPCTITSDGESMDVVTTVTQVDGGEVNFSIDAAGDAR</sequence>
<feature type="domain" description="DUF4333" evidence="2">
    <location>
        <begin position="101"/>
        <end position="166"/>
    </location>
</feature>
<dbReference type="AlphaFoldDB" id="A0A4Q7V3I3"/>
<reference evidence="3 4" key="1">
    <citation type="submission" date="2019-02" db="EMBL/GenBank/DDBJ databases">
        <title>Sequencing the genomes of 1000 actinobacteria strains.</title>
        <authorList>
            <person name="Klenk H.-P."/>
        </authorList>
    </citation>
    <scope>NUCLEOTIDE SEQUENCE [LARGE SCALE GENOMIC DNA]</scope>
    <source>
        <strain evidence="3 4">DSM 45779</strain>
    </source>
</reference>
<proteinExistence type="predicted"/>
<organism evidence="3 4">
    <name type="scientific">Pseudonocardia sediminis</name>
    <dbReference type="NCBI Taxonomy" id="1397368"/>
    <lineage>
        <taxon>Bacteria</taxon>
        <taxon>Bacillati</taxon>
        <taxon>Actinomycetota</taxon>
        <taxon>Actinomycetes</taxon>
        <taxon>Pseudonocardiales</taxon>
        <taxon>Pseudonocardiaceae</taxon>
        <taxon>Pseudonocardia</taxon>
    </lineage>
</organism>
<dbReference type="Pfam" id="PF14230">
    <property type="entry name" value="DUF4333"/>
    <property type="match status" value="2"/>
</dbReference>
<evidence type="ECO:0000256" key="1">
    <source>
        <dbReference type="SAM" id="SignalP"/>
    </source>
</evidence>
<keyword evidence="1" id="KW-0732">Signal</keyword>